<organism evidence="1 2">
    <name type="scientific">Enterobacter agglomerans</name>
    <name type="common">Erwinia herbicola</name>
    <name type="synonym">Pantoea agglomerans</name>
    <dbReference type="NCBI Taxonomy" id="549"/>
    <lineage>
        <taxon>Bacteria</taxon>
        <taxon>Pseudomonadati</taxon>
        <taxon>Pseudomonadota</taxon>
        <taxon>Gammaproteobacteria</taxon>
        <taxon>Enterobacterales</taxon>
        <taxon>Erwiniaceae</taxon>
        <taxon>Pantoea</taxon>
        <taxon>Pantoea agglomerans group</taxon>
    </lineage>
</organism>
<feature type="non-terminal residue" evidence="1">
    <location>
        <position position="75"/>
    </location>
</feature>
<evidence type="ECO:0000313" key="2">
    <source>
        <dbReference type="Proteomes" id="UP000461948"/>
    </source>
</evidence>
<keyword evidence="1" id="KW-0808">Transferase</keyword>
<evidence type="ECO:0000313" key="1">
    <source>
        <dbReference type="EMBL" id="MSE13950.1"/>
    </source>
</evidence>
<dbReference type="AlphaFoldDB" id="A0A7X2STV8"/>
<proteinExistence type="predicted"/>
<dbReference type="EMBL" id="WKLC01000031">
    <property type="protein sequence ID" value="MSE13950.1"/>
    <property type="molecule type" value="Genomic_DNA"/>
</dbReference>
<name>A0A7X2STV8_ENTAG</name>
<reference evidence="1 2" key="1">
    <citation type="submission" date="2019-11" db="EMBL/GenBank/DDBJ databases">
        <title>Draft Genome Sequence of Plant Growth-Promoting Rhizosphere-Associated Bacteria.</title>
        <authorList>
            <person name="Vasilyev I.Y."/>
            <person name="Radchenko V."/>
            <person name="Ilnitskaya E.V."/>
        </authorList>
    </citation>
    <scope>NUCLEOTIDE SEQUENCE [LARGE SCALE GENOMIC DNA]</scope>
    <source>
        <strain evidence="1 2">VRA_MhP_f</strain>
    </source>
</reference>
<dbReference type="GO" id="GO:0016740">
    <property type="term" value="F:transferase activity"/>
    <property type="evidence" value="ECO:0007669"/>
    <property type="project" value="UniProtKB-KW"/>
</dbReference>
<dbReference type="Proteomes" id="UP000461948">
    <property type="component" value="Unassembled WGS sequence"/>
</dbReference>
<gene>
    <name evidence="1" type="ORF">GKC49_01925</name>
</gene>
<sequence>MTIIKQKILLLDNGREWGGGTNSMLELLKRIDRQKFDITCCFYHNYSRGNDETIEATLNALAIPVFFIPQIRQPR</sequence>
<protein>
    <submittedName>
        <fullName evidence="1">Glycosyltransferase</fullName>
    </submittedName>
</protein>
<comment type="caution">
    <text evidence="1">The sequence shown here is derived from an EMBL/GenBank/DDBJ whole genome shotgun (WGS) entry which is preliminary data.</text>
</comment>
<accession>A0A7X2STV8</accession>